<dbReference type="Proteomes" id="UP000218934">
    <property type="component" value="Unassembled WGS sequence"/>
</dbReference>
<keyword evidence="5 7" id="KW-1133">Transmembrane helix</keyword>
<evidence type="ECO:0000256" key="6">
    <source>
        <dbReference type="ARBA" id="ARBA00023136"/>
    </source>
</evidence>
<dbReference type="GO" id="GO:0016020">
    <property type="term" value="C:membrane"/>
    <property type="evidence" value="ECO:0007669"/>
    <property type="project" value="UniProtKB-SubCell"/>
</dbReference>
<reference evidence="9 10" key="1">
    <citation type="submission" date="2017-09" db="EMBL/GenBank/DDBJ databases">
        <title>The Catabolism of 3,6-Dichlorosalicylic acid is Initiated by the Cytochrome P450 Monooxygenase DsmABC in Rhizorhabdus dicambivorans Ndbn-20.</title>
        <authorList>
            <person name="Na L."/>
        </authorList>
    </citation>
    <scope>NUCLEOTIDE SEQUENCE [LARGE SCALE GENOMIC DNA]</scope>
    <source>
        <strain evidence="9 10">Ndbn-20m</strain>
    </source>
</reference>
<name>A0A2A4FRN8_9SPHN</name>
<organism evidence="9 10">
    <name type="scientific">Rhizorhabdus dicambivorans</name>
    <dbReference type="NCBI Taxonomy" id="1850238"/>
    <lineage>
        <taxon>Bacteria</taxon>
        <taxon>Pseudomonadati</taxon>
        <taxon>Pseudomonadota</taxon>
        <taxon>Alphaproteobacteria</taxon>
        <taxon>Sphingomonadales</taxon>
        <taxon>Sphingomonadaceae</taxon>
        <taxon>Rhizorhabdus</taxon>
    </lineage>
</organism>
<dbReference type="Pfam" id="PF02683">
    <property type="entry name" value="DsbD_TM"/>
    <property type="match status" value="1"/>
</dbReference>
<dbReference type="EMBL" id="NWUF01000022">
    <property type="protein sequence ID" value="PCE40837.1"/>
    <property type="molecule type" value="Genomic_DNA"/>
</dbReference>
<dbReference type="InterPro" id="IPR051790">
    <property type="entry name" value="Cytochrome_c-biogenesis_DsbD"/>
</dbReference>
<comment type="similarity">
    <text evidence="2">Belongs to the DsbD family.</text>
</comment>
<dbReference type="RefSeq" id="WP_066966735.1">
    <property type="nucleotide sequence ID" value="NZ_CP023449.1"/>
</dbReference>
<feature type="domain" description="Cytochrome C biogenesis protein transmembrane" evidence="8">
    <location>
        <begin position="5"/>
        <end position="213"/>
    </location>
</feature>
<dbReference type="OrthoDB" id="9811352at2"/>
<dbReference type="PANTHER" id="PTHR31272">
    <property type="entry name" value="CYTOCHROME C-TYPE BIOGENESIS PROTEIN HI_1454-RELATED"/>
    <property type="match status" value="1"/>
</dbReference>
<comment type="subcellular location">
    <subcellularLocation>
        <location evidence="1">Membrane</location>
        <topology evidence="1">Multi-pass membrane protein</topology>
    </subcellularLocation>
</comment>
<accession>A0A2A4FRN8</accession>
<dbReference type="GO" id="GO:0017004">
    <property type="term" value="P:cytochrome complex assembly"/>
    <property type="evidence" value="ECO:0007669"/>
    <property type="project" value="UniProtKB-KW"/>
</dbReference>
<dbReference type="KEGG" id="rdi:CMV14_22525"/>
<protein>
    <submittedName>
        <fullName evidence="9">Cytochrome c biogenesis protein CcdA</fullName>
    </submittedName>
</protein>
<feature type="transmembrane region" description="Helical" evidence="7">
    <location>
        <begin position="41"/>
        <end position="63"/>
    </location>
</feature>
<sequence length="239" mass="24218">MTEELLLAFVAGVVTILNPCVLPLIPILVTSAFGSARLGPVALAAGLAASFASFGFVIVAFGFQLGIDEQSVRIAAGALLILAGVVLLVPAAQAAISAAASPLTNRANLALSRVDGTSARGQFLIGVLLGLVWAPCVGPTLGAAIAAASQGDDLLSAFVTFCAFGLGVATSILAFAYGSRRALGKKAGSLQAIARFAKPAFGIALLVVGLLVVTGFDRDLESMALSGMPDWLVELTTRY</sequence>
<dbReference type="AlphaFoldDB" id="A0A2A4FRN8"/>
<keyword evidence="6 7" id="KW-0472">Membrane</keyword>
<evidence type="ECO:0000256" key="3">
    <source>
        <dbReference type="ARBA" id="ARBA00022692"/>
    </source>
</evidence>
<feature type="transmembrane region" description="Helical" evidence="7">
    <location>
        <begin position="123"/>
        <end position="148"/>
    </location>
</feature>
<feature type="transmembrane region" description="Helical" evidence="7">
    <location>
        <begin position="6"/>
        <end position="29"/>
    </location>
</feature>
<evidence type="ECO:0000256" key="4">
    <source>
        <dbReference type="ARBA" id="ARBA00022748"/>
    </source>
</evidence>
<evidence type="ECO:0000256" key="7">
    <source>
        <dbReference type="SAM" id="Phobius"/>
    </source>
</evidence>
<evidence type="ECO:0000259" key="8">
    <source>
        <dbReference type="Pfam" id="PF02683"/>
    </source>
</evidence>
<feature type="transmembrane region" description="Helical" evidence="7">
    <location>
        <begin position="154"/>
        <end position="178"/>
    </location>
</feature>
<evidence type="ECO:0000256" key="2">
    <source>
        <dbReference type="ARBA" id="ARBA00006143"/>
    </source>
</evidence>
<comment type="caution">
    <text evidence="9">The sequence shown here is derived from an EMBL/GenBank/DDBJ whole genome shotgun (WGS) entry which is preliminary data.</text>
</comment>
<evidence type="ECO:0000256" key="1">
    <source>
        <dbReference type="ARBA" id="ARBA00004141"/>
    </source>
</evidence>
<evidence type="ECO:0000256" key="5">
    <source>
        <dbReference type="ARBA" id="ARBA00022989"/>
    </source>
</evidence>
<keyword evidence="10" id="KW-1185">Reference proteome</keyword>
<gene>
    <name evidence="9" type="ORF">COO09_18460</name>
</gene>
<dbReference type="InterPro" id="IPR003834">
    <property type="entry name" value="Cyt_c_assmbl_TM_dom"/>
</dbReference>
<keyword evidence="3 7" id="KW-0812">Transmembrane</keyword>
<dbReference type="PANTHER" id="PTHR31272:SF9">
    <property type="entry name" value="BLL1027 PROTEIN"/>
    <property type="match status" value="1"/>
</dbReference>
<evidence type="ECO:0000313" key="10">
    <source>
        <dbReference type="Proteomes" id="UP000218934"/>
    </source>
</evidence>
<keyword evidence="4" id="KW-0201">Cytochrome c-type biogenesis</keyword>
<feature type="transmembrane region" description="Helical" evidence="7">
    <location>
        <begin position="199"/>
        <end position="216"/>
    </location>
</feature>
<evidence type="ECO:0000313" key="9">
    <source>
        <dbReference type="EMBL" id="PCE40837.1"/>
    </source>
</evidence>
<proteinExistence type="inferred from homology"/>
<feature type="transmembrane region" description="Helical" evidence="7">
    <location>
        <begin position="75"/>
        <end position="103"/>
    </location>
</feature>